<dbReference type="Proteomes" id="UP000023152">
    <property type="component" value="Unassembled WGS sequence"/>
</dbReference>
<dbReference type="AlphaFoldDB" id="X6NFS8"/>
<proteinExistence type="predicted"/>
<protein>
    <submittedName>
        <fullName evidence="1">Uncharacterized protein</fullName>
    </submittedName>
</protein>
<reference evidence="1 2" key="1">
    <citation type="journal article" date="2013" name="Curr. Biol.">
        <title>The Genome of the Foraminiferan Reticulomyxa filosa.</title>
        <authorList>
            <person name="Glockner G."/>
            <person name="Hulsmann N."/>
            <person name="Schleicher M."/>
            <person name="Noegel A.A."/>
            <person name="Eichinger L."/>
            <person name="Gallinger C."/>
            <person name="Pawlowski J."/>
            <person name="Sierra R."/>
            <person name="Euteneuer U."/>
            <person name="Pillet L."/>
            <person name="Moustafa A."/>
            <person name="Platzer M."/>
            <person name="Groth M."/>
            <person name="Szafranski K."/>
            <person name="Schliwa M."/>
        </authorList>
    </citation>
    <scope>NUCLEOTIDE SEQUENCE [LARGE SCALE GENOMIC DNA]</scope>
</reference>
<name>X6NFS8_RETFI</name>
<evidence type="ECO:0000313" key="2">
    <source>
        <dbReference type="Proteomes" id="UP000023152"/>
    </source>
</evidence>
<gene>
    <name evidence="1" type="ORF">RFI_12337</name>
</gene>
<dbReference type="EMBL" id="ASPP01008939">
    <property type="protein sequence ID" value="ETO24821.1"/>
    <property type="molecule type" value="Genomic_DNA"/>
</dbReference>
<evidence type="ECO:0000313" key="1">
    <source>
        <dbReference type="EMBL" id="ETO24821.1"/>
    </source>
</evidence>
<comment type="caution">
    <text evidence="1">The sequence shown here is derived from an EMBL/GenBank/DDBJ whole genome shotgun (WGS) entry which is preliminary data.</text>
</comment>
<organism evidence="1 2">
    <name type="scientific">Reticulomyxa filosa</name>
    <dbReference type="NCBI Taxonomy" id="46433"/>
    <lineage>
        <taxon>Eukaryota</taxon>
        <taxon>Sar</taxon>
        <taxon>Rhizaria</taxon>
        <taxon>Retaria</taxon>
        <taxon>Foraminifera</taxon>
        <taxon>Monothalamids</taxon>
        <taxon>Reticulomyxidae</taxon>
        <taxon>Reticulomyxa</taxon>
    </lineage>
</organism>
<keyword evidence="2" id="KW-1185">Reference proteome</keyword>
<sequence>MTQKKLKKQKEGYQDNLFEYCGTLRRQFESKWQIQPTVSASKHILSAHVFDEFKDIKNDMEWERKYFTEDLYSELLPLVGNELGMENKEGMFSRFFSAIETKRKQELVNEDINDPHLRKRKQSEMDMGTEIEMELNNPPSKRRRLNQGDFFFF</sequence>
<accession>X6NFS8</accession>